<reference evidence="2" key="1">
    <citation type="submission" date="2023-03" db="EMBL/GenBank/DDBJ databases">
        <title>Massive genome expansion in bonnet fungi (Mycena s.s.) driven by repeated elements and novel gene families across ecological guilds.</title>
        <authorList>
            <consortium name="Lawrence Berkeley National Laboratory"/>
            <person name="Harder C.B."/>
            <person name="Miyauchi S."/>
            <person name="Viragh M."/>
            <person name="Kuo A."/>
            <person name="Thoen E."/>
            <person name="Andreopoulos B."/>
            <person name="Lu D."/>
            <person name="Skrede I."/>
            <person name="Drula E."/>
            <person name="Henrissat B."/>
            <person name="Morin E."/>
            <person name="Kohler A."/>
            <person name="Barry K."/>
            <person name="LaButti K."/>
            <person name="Morin E."/>
            <person name="Salamov A."/>
            <person name="Lipzen A."/>
            <person name="Mereny Z."/>
            <person name="Hegedus B."/>
            <person name="Baldrian P."/>
            <person name="Stursova M."/>
            <person name="Weitz H."/>
            <person name="Taylor A."/>
            <person name="Grigoriev I.V."/>
            <person name="Nagy L.G."/>
            <person name="Martin F."/>
            <person name="Kauserud H."/>
        </authorList>
    </citation>
    <scope>NUCLEOTIDE SEQUENCE</scope>
    <source>
        <strain evidence="2">CBHHK188m</strain>
    </source>
</reference>
<dbReference type="Proteomes" id="UP001215280">
    <property type="component" value="Unassembled WGS sequence"/>
</dbReference>
<dbReference type="PANTHER" id="PTHR33606:SF3">
    <property type="entry name" value="PROTEIN YCII"/>
    <property type="match status" value="1"/>
</dbReference>
<protein>
    <recommendedName>
        <fullName evidence="1">YCII-related domain-containing protein</fullName>
    </recommendedName>
</protein>
<dbReference type="Gene3D" id="3.30.70.1060">
    <property type="entry name" value="Dimeric alpha+beta barrel"/>
    <property type="match status" value="1"/>
</dbReference>
<gene>
    <name evidence="2" type="ORF">DFH07DRAFT_848681</name>
</gene>
<accession>A0AAD7HXR4</accession>
<dbReference type="InterPro" id="IPR005545">
    <property type="entry name" value="YCII"/>
</dbReference>
<dbReference type="AlphaFoldDB" id="A0AAD7HXR4"/>
<dbReference type="InterPro" id="IPR051807">
    <property type="entry name" value="Sec-metab_biosynth-assoc"/>
</dbReference>
<dbReference type="PANTHER" id="PTHR33606">
    <property type="entry name" value="PROTEIN YCII"/>
    <property type="match status" value="1"/>
</dbReference>
<feature type="domain" description="YCII-related" evidence="1">
    <location>
        <begin position="11"/>
        <end position="91"/>
    </location>
</feature>
<dbReference type="Pfam" id="PF03795">
    <property type="entry name" value="YCII"/>
    <property type="match status" value="1"/>
</dbReference>
<dbReference type="EMBL" id="JARJLG010000189">
    <property type="protein sequence ID" value="KAJ7730626.1"/>
    <property type="molecule type" value="Genomic_DNA"/>
</dbReference>
<dbReference type="InterPro" id="IPR011008">
    <property type="entry name" value="Dimeric_a/b-barrel"/>
</dbReference>
<proteinExistence type="predicted"/>
<dbReference type="SUPFAM" id="SSF54909">
    <property type="entry name" value="Dimeric alpha+beta barrel"/>
    <property type="match status" value="1"/>
</dbReference>
<evidence type="ECO:0000313" key="3">
    <source>
        <dbReference type="Proteomes" id="UP001215280"/>
    </source>
</evidence>
<evidence type="ECO:0000259" key="1">
    <source>
        <dbReference type="Pfam" id="PF03795"/>
    </source>
</evidence>
<sequence>MAAPQPLQKFFVYAPDKADADRLSVRAKHLEGAAKFVADGTLRFGGVLLTPESLTGGEKKMVGSVSIYEAENIEAVRKIVKDDIYYATGVWDPERMVILPFVAGTPFP</sequence>
<organism evidence="2 3">
    <name type="scientific">Mycena maculata</name>
    <dbReference type="NCBI Taxonomy" id="230809"/>
    <lineage>
        <taxon>Eukaryota</taxon>
        <taxon>Fungi</taxon>
        <taxon>Dikarya</taxon>
        <taxon>Basidiomycota</taxon>
        <taxon>Agaricomycotina</taxon>
        <taxon>Agaricomycetes</taxon>
        <taxon>Agaricomycetidae</taxon>
        <taxon>Agaricales</taxon>
        <taxon>Marasmiineae</taxon>
        <taxon>Mycenaceae</taxon>
        <taxon>Mycena</taxon>
    </lineage>
</organism>
<comment type="caution">
    <text evidence="2">The sequence shown here is derived from an EMBL/GenBank/DDBJ whole genome shotgun (WGS) entry which is preliminary data.</text>
</comment>
<name>A0AAD7HXR4_9AGAR</name>
<evidence type="ECO:0000313" key="2">
    <source>
        <dbReference type="EMBL" id="KAJ7730626.1"/>
    </source>
</evidence>
<keyword evidence="3" id="KW-1185">Reference proteome</keyword>